<reference evidence="14" key="1">
    <citation type="journal article" date="2018" name="Nat. Microbiol.">
        <title>Leveraging single-cell genomics to expand the fungal tree of life.</title>
        <authorList>
            <person name="Ahrendt S.R."/>
            <person name="Quandt C.A."/>
            <person name="Ciobanu D."/>
            <person name="Clum A."/>
            <person name="Salamov A."/>
            <person name="Andreopoulos B."/>
            <person name="Cheng J.F."/>
            <person name="Woyke T."/>
            <person name="Pelin A."/>
            <person name="Henrissat B."/>
            <person name="Reynolds N.K."/>
            <person name="Benny G.L."/>
            <person name="Smith M.E."/>
            <person name="James T.Y."/>
            <person name="Grigoriev I.V."/>
        </authorList>
    </citation>
    <scope>NUCLEOTIDE SEQUENCE [LARGE SCALE GENOMIC DNA]</scope>
    <source>
        <strain evidence="14">RSA 468</strain>
    </source>
</reference>
<dbReference type="Pfam" id="PF10164">
    <property type="entry name" value="BRI3"/>
    <property type="match status" value="1"/>
</dbReference>
<organism evidence="13 14">
    <name type="scientific">Dimargaris cristalligena</name>
    <dbReference type="NCBI Taxonomy" id="215637"/>
    <lineage>
        <taxon>Eukaryota</taxon>
        <taxon>Fungi</taxon>
        <taxon>Fungi incertae sedis</taxon>
        <taxon>Zoopagomycota</taxon>
        <taxon>Kickxellomycotina</taxon>
        <taxon>Dimargaritomycetes</taxon>
        <taxon>Dimargaritales</taxon>
        <taxon>Dimargaritaceae</taxon>
        <taxon>Dimargaris</taxon>
    </lineage>
</organism>
<evidence type="ECO:0000256" key="5">
    <source>
        <dbReference type="ARBA" id="ARBA00022692"/>
    </source>
</evidence>
<keyword evidence="8" id="KW-0458">Lysosome</keyword>
<feature type="region of interest" description="Disordered" evidence="12">
    <location>
        <begin position="1"/>
        <end position="42"/>
    </location>
</feature>
<proteinExistence type="inferred from homology"/>
<dbReference type="Proteomes" id="UP000268162">
    <property type="component" value="Unassembled WGS sequence"/>
</dbReference>
<evidence type="ECO:0000256" key="11">
    <source>
        <dbReference type="ARBA" id="ARBA00046593"/>
    </source>
</evidence>
<keyword evidence="5" id="KW-0812">Transmembrane</keyword>
<keyword evidence="14" id="KW-1185">Reference proteome</keyword>
<dbReference type="EMBL" id="ML002926">
    <property type="protein sequence ID" value="RKP35229.1"/>
    <property type="molecule type" value="Genomic_DNA"/>
</dbReference>
<evidence type="ECO:0000256" key="7">
    <source>
        <dbReference type="ARBA" id="ARBA00023136"/>
    </source>
</evidence>
<evidence type="ECO:0000256" key="1">
    <source>
        <dbReference type="ARBA" id="ARBA00004155"/>
    </source>
</evidence>
<keyword evidence="4" id="KW-0963">Cytoplasm</keyword>
<evidence type="ECO:0000256" key="10">
    <source>
        <dbReference type="ARBA" id="ARBA00035449"/>
    </source>
</evidence>
<evidence type="ECO:0000256" key="8">
    <source>
        <dbReference type="ARBA" id="ARBA00023228"/>
    </source>
</evidence>
<evidence type="ECO:0000313" key="14">
    <source>
        <dbReference type="Proteomes" id="UP000268162"/>
    </source>
</evidence>
<evidence type="ECO:0000256" key="3">
    <source>
        <dbReference type="ARBA" id="ARBA00008090"/>
    </source>
</evidence>
<evidence type="ECO:0000256" key="12">
    <source>
        <dbReference type="SAM" id="MobiDB-lite"/>
    </source>
</evidence>
<evidence type="ECO:0000256" key="6">
    <source>
        <dbReference type="ARBA" id="ARBA00022989"/>
    </source>
</evidence>
<evidence type="ECO:0000256" key="9">
    <source>
        <dbReference type="ARBA" id="ARBA00035284"/>
    </source>
</evidence>
<gene>
    <name evidence="13" type="ORF">BJ085DRAFT_16638</name>
</gene>
<dbReference type="GO" id="GO:0048471">
    <property type="term" value="C:perinuclear region of cytoplasm"/>
    <property type="evidence" value="ECO:0007669"/>
    <property type="project" value="UniProtKB-SubCell"/>
</dbReference>
<dbReference type="PANTHER" id="PTHR13551">
    <property type="entry name" value="BRAIN PROTEIN I3"/>
    <property type="match status" value="1"/>
</dbReference>
<name>A0A4V1J4E0_9FUNG</name>
<keyword evidence="7" id="KW-0472">Membrane</keyword>
<sequence>MPVAERPSGSGTYPHYPAASSSPYIQNPPLQSSQPSGTYGSLATGAASASFPLGSGSHQQPAYTAYQVVHVHHYGLCSRGGDHELQTEFTLPGVLCALFCFPCGIPCCLCMTERRCVKCGARFD</sequence>
<evidence type="ECO:0000256" key="4">
    <source>
        <dbReference type="ARBA" id="ARBA00022490"/>
    </source>
</evidence>
<comment type="subunit">
    <text evidence="11">Interacts with BRI3BP. Interacts with MGAT1 and IFITM3.</text>
</comment>
<comment type="similarity">
    <text evidence="3">Belongs to the BRI3 family.</text>
</comment>
<keyword evidence="6" id="KW-1133">Transmembrane helix</keyword>
<comment type="subcellular location">
    <subcellularLocation>
        <location evidence="2">Cytoplasm</location>
        <location evidence="2">Perinuclear region</location>
    </subcellularLocation>
    <subcellularLocation>
        <location evidence="1">Lysosome membrane</location>
        <topology evidence="1">Multi-pass membrane protein</topology>
    </subcellularLocation>
</comment>
<evidence type="ECO:0000313" key="13">
    <source>
        <dbReference type="EMBL" id="RKP35229.1"/>
    </source>
</evidence>
<dbReference type="AlphaFoldDB" id="A0A4V1J4E0"/>
<accession>A0A4V1J4E0</accession>
<dbReference type="PANTHER" id="PTHR13551:SF1">
    <property type="entry name" value="MEMBRANE PROTEIN BRI3"/>
    <property type="match status" value="1"/>
</dbReference>
<protein>
    <recommendedName>
        <fullName evidence="9">Membrane protein BRI3</fullName>
    </recommendedName>
    <alternativeName>
        <fullName evidence="10">Brain protein I3</fullName>
    </alternativeName>
</protein>
<evidence type="ECO:0000256" key="2">
    <source>
        <dbReference type="ARBA" id="ARBA00004556"/>
    </source>
</evidence>
<feature type="compositionally biased region" description="Polar residues" evidence="12">
    <location>
        <begin position="19"/>
        <end position="41"/>
    </location>
</feature>
<dbReference type="InterPro" id="IPR019317">
    <property type="entry name" value="BRI3"/>
</dbReference>